<evidence type="ECO:0000256" key="4">
    <source>
        <dbReference type="SAM" id="MobiDB-lite"/>
    </source>
</evidence>
<proteinExistence type="predicted"/>
<keyword evidence="3" id="KW-0998">Cell outer membrane</keyword>
<comment type="caution">
    <text evidence="7">The sequence shown here is derived from an EMBL/GenBank/DDBJ whole genome shotgun (WGS) entry which is preliminary data.</text>
</comment>
<keyword evidence="7" id="KW-0675">Receptor</keyword>
<feature type="compositionally biased region" description="Polar residues" evidence="4">
    <location>
        <begin position="603"/>
        <end position="618"/>
    </location>
</feature>
<evidence type="ECO:0000313" key="7">
    <source>
        <dbReference type="EMBL" id="PQA52858.1"/>
    </source>
</evidence>
<feature type="signal peptide" evidence="5">
    <location>
        <begin position="1"/>
        <end position="21"/>
    </location>
</feature>
<feature type="domain" description="Outer membrane protein beta-barrel" evidence="6">
    <location>
        <begin position="631"/>
        <end position="1009"/>
    </location>
</feature>
<sequence>MKTNHYLSLLIATLSFSQAWAQEGAISGRVTQPTQKPVSEAKVVLLQPADSTKRLTSQTDTAGRFLFRGLEQGPAYRIRVAKANFQAREVEVAPLRAQVDVGAVTLSPVRTIAVADTIRPATTQPNSTLPSNTPVLPADTSRQAVAAPPAVRDTLPPTTRPATQPVPTTTPPTQATTEPGVNGTELRGRVTDKNDGSVLFGVTVLLINASDSTKRSGTTTDAEGRFAFPNLSRGSYRLRLSNIGYNTEQIQVRPFNNVLDLGTLPLSSNSRNLKEVTVKGMQERVEQKADTLIYNADAYKVTKDANVEDLVTKMPGITVENGTIKAQGQDVKRVLVDGREFFGDDASLALKNLPSEVVDKIQVFDRLSDQSQFTGFDDGNAERTINITTRSGKNNGQFGKVYAGYGTDNRYSAGGNINFFNGARRISLIGLSNNINQQNFAMQDLLGALGSGGGGNRGGGNFGGNRGGGGGGGNRGGGGGFGGNSAGNFLVGQQGGITSTNAIGLNYTDNWSSKVKVTGSYFFNNARNRSETTLSRTSFATGGNGQIYDQNSQSTNNNNNHRANLRLEYQISKRSSLIWTPRISVQNNNSSSTVEGATRESETGAQISQTSTRNTAQSNGYNFGQNLLFRHQFAKPGRTISVGLGTTLNANNRNGLLNSENRYARRNGVDSLALIRQQSETETNSNTWNANVNYTEPLSKMSQLQLSYNGSITNSKSNKETYDYNEATQGYTSLNSILSNRFDNQYSTNRAGLSYRLRSQKGFLSAGVDYQLADLSGNQLFPRTFSVDKTFQNWMPNMDVNYKFTQTKNLRFNYRTSTNAPSITQLQNVFDNTNPLFISSGNPNLKQEYSHTLSLRYNSTNVAKSVNFFGGMFATFTANNITNATVIANRDTTLTEGVLLTRGSQYSRPVNLQGYRNLRAFMNLGLPIQSIKSNLNLNGGVNYSRTPGLINEVESFSNNYAINGGAVLSSNISENLDFSVSYSGAYNIIRYTIQPQQNSNYFSHTARFRLNWISAKGFTINPDVTNTLYTGLGAGYDRSFTLFNLGVGQKILKDQRGEIRLTIFDLLNQNNSISRNTTETYVEDTRTLVLSRYFMLTFTYNLRNFRGAVAKK</sequence>
<protein>
    <submittedName>
        <fullName evidence="7">TonB-dependent receptor</fullName>
    </submittedName>
</protein>
<feature type="chain" id="PRO_5015436135" evidence="5">
    <location>
        <begin position="22"/>
        <end position="1112"/>
    </location>
</feature>
<dbReference type="RefSeq" id="WP_104716218.1">
    <property type="nucleotide sequence ID" value="NZ_PTRA01000012.1"/>
</dbReference>
<dbReference type="Gene3D" id="2.40.170.20">
    <property type="entry name" value="TonB-dependent receptor, beta-barrel domain"/>
    <property type="match status" value="1"/>
</dbReference>
<evidence type="ECO:0000256" key="5">
    <source>
        <dbReference type="SAM" id="SignalP"/>
    </source>
</evidence>
<feature type="region of interest" description="Disordered" evidence="4">
    <location>
        <begin position="142"/>
        <end position="192"/>
    </location>
</feature>
<evidence type="ECO:0000256" key="3">
    <source>
        <dbReference type="ARBA" id="ARBA00023237"/>
    </source>
</evidence>
<reference evidence="8" key="1">
    <citation type="submission" date="2018-02" db="EMBL/GenBank/DDBJ databases">
        <title>Genome sequencing of Solimonas sp. HR-BB.</title>
        <authorList>
            <person name="Lee Y."/>
            <person name="Jeon C.O."/>
        </authorList>
    </citation>
    <scope>NUCLEOTIDE SEQUENCE [LARGE SCALE GENOMIC DNA]</scope>
    <source>
        <strain evidence="8">HR-U</strain>
    </source>
</reference>
<dbReference type="SUPFAM" id="SSF56935">
    <property type="entry name" value="Porins"/>
    <property type="match status" value="1"/>
</dbReference>
<dbReference type="EMBL" id="PTRA01000012">
    <property type="protein sequence ID" value="PQA52858.1"/>
    <property type="molecule type" value="Genomic_DNA"/>
</dbReference>
<keyword evidence="2" id="KW-0472">Membrane</keyword>
<evidence type="ECO:0000313" key="8">
    <source>
        <dbReference type="Proteomes" id="UP000239590"/>
    </source>
</evidence>
<dbReference type="InterPro" id="IPR041700">
    <property type="entry name" value="OMP_b-brl_3"/>
</dbReference>
<keyword evidence="5" id="KW-0732">Signal</keyword>
<feature type="compositionally biased region" description="Low complexity" evidence="4">
    <location>
        <begin position="156"/>
        <end position="179"/>
    </location>
</feature>
<comment type="subcellular location">
    <subcellularLocation>
        <location evidence="1">Cell outer membrane</location>
    </subcellularLocation>
</comment>
<dbReference type="GO" id="GO:0009279">
    <property type="term" value="C:cell outer membrane"/>
    <property type="evidence" value="ECO:0007669"/>
    <property type="project" value="UniProtKB-SubCell"/>
</dbReference>
<dbReference type="SUPFAM" id="SSF49464">
    <property type="entry name" value="Carboxypeptidase regulatory domain-like"/>
    <property type="match status" value="2"/>
</dbReference>
<accession>A0A2S7IEJ2</accession>
<dbReference type="Pfam" id="PF14905">
    <property type="entry name" value="OMP_b-brl_3"/>
    <property type="match status" value="1"/>
</dbReference>
<dbReference type="InterPro" id="IPR008969">
    <property type="entry name" value="CarboxyPept-like_regulatory"/>
</dbReference>
<evidence type="ECO:0000256" key="2">
    <source>
        <dbReference type="ARBA" id="ARBA00023136"/>
    </source>
</evidence>
<feature type="region of interest" description="Disordered" evidence="4">
    <location>
        <begin position="588"/>
        <end position="618"/>
    </location>
</feature>
<dbReference type="Proteomes" id="UP000239590">
    <property type="component" value="Unassembled WGS sequence"/>
</dbReference>
<name>A0A2S7IEJ2_9BACT</name>
<evidence type="ECO:0000259" key="6">
    <source>
        <dbReference type="Pfam" id="PF14905"/>
    </source>
</evidence>
<dbReference type="AlphaFoldDB" id="A0A2S7IEJ2"/>
<dbReference type="Pfam" id="PF13620">
    <property type="entry name" value="CarboxypepD_reg"/>
    <property type="match status" value="2"/>
</dbReference>
<dbReference type="InterPro" id="IPR036942">
    <property type="entry name" value="Beta-barrel_TonB_sf"/>
</dbReference>
<organism evidence="7 8">
    <name type="scientific">Siphonobacter curvatus</name>
    <dbReference type="NCBI Taxonomy" id="2094562"/>
    <lineage>
        <taxon>Bacteria</taxon>
        <taxon>Pseudomonadati</taxon>
        <taxon>Bacteroidota</taxon>
        <taxon>Cytophagia</taxon>
        <taxon>Cytophagales</taxon>
        <taxon>Cytophagaceae</taxon>
        <taxon>Siphonobacter</taxon>
    </lineage>
</organism>
<dbReference type="Gene3D" id="2.60.40.1120">
    <property type="entry name" value="Carboxypeptidase-like, regulatory domain"/>
    <property type="match status" value="2"/>
</dbReference>
<evidence type="ECO:0000256" key="1">
    <source>
        <dbReference type="ARBA" id="ARBA00004442"/>
    </source>
</evidence>
<gene>
    <name evidence="7" type="ORF">C5O19_25610</name>
</gene>
<dbReference type="OrthoDB" id="1682379at2"/>
<keyword evidence="8" id="KW-1185">Reference proteome</keyword>